<keyword evidence="2" id="KW-1185">Reference proteome</keyword>
<proteinExistence type="predicted"/>
<organism evidence="1 2">
    <name type="scientific">Steinernema carpocapsae</name>
    <name type="common">Entomopathogenic nematode</name>
    <dbReference type="NCBI Taxonomy" id="34508"/>
    <lineage>
        <taxon>Eukaryota</taxon>
        <taxon>Metazoa</taxon>
        <taxon>Ecdysozoa</taxon>
        <taxon>Nematoda</taxon>
        <taxon>Chromadorea</taxon>
        <taxon>Rhabditida</taxon>
        <taxon>Tylenchina</taxon>
        <taxon>Panagrolaimomorpha</taxon>
        <taxon>Strongyloidoidea</taxon>
        <taxon>Steinernematidae</taxon>
        <taxon>Steinernema</taxon>
    </lineage>
</organism>
<evidence type="ECO:0000313" key="1">
    <source>
        <dbReference type="EMBL" id="TKR77912.1"/>
    </source>
</evidence>
<reference evidence="1 2" key="1">
    <citation type="journal article" date="2015" name="Genome Biol.">
        <title>Comparative genomics of Steinernema reveals deeply conserved gene regulatory networks.</title>
        <authorList>
            <person name="Dillman A.R."/>
            <person name="Macchietto M."/>
            <person name="Porter C.F."/>
            <person name="Rogers A."/>
            <person name="Williams B."/>
            <person name="Antoshechkin I."/>
            <person name="Lee M.M."/>
            <person name="Goodwin Z."/>
            <person name="Lu X."/>
            <person name="Lewis E.E."/>
            <person name="Goodrich-Blair H."/>
            <person name="Stock S.P."/>
            <person name="Adams B.J."/>
            <person name="Sternberg P.W."/>
            <person name="Mortazavi A."/>
        </authorList>
    </citation>
    <scope>NUCLEOTIDE SEQUENCE [LARGE SCALE GENOMIC DNA]</scope>
    <source>
        <strain evidence="1 2">ALL</strain>
    </source>
</reference>
<dbReference type="Proteomes" id="UP000298663">
    <property type="component" value="Unassembled WGS sequence"/>
</dbReference>
<evidence type="ECO:0000313" key="2">
    <source>
        <dbReference type="Proteomes" id="UP000298663"/>
    </source>
</evidence>
<gene>
    <name evidence="1" type="ORF">L596_018802</name>
</gene>
<reference evidence="1 2" key="2">
    <citation type="journal article" date="2019" name="G3 (Bethesda)">
        <title>Hybrid Assembly of the Genome of the Entomopathogenic Nematode Steinernema carpocapsae Identifies the X-Chromosome.</title>
        <authorList>
            <person name="Serra L."/>
            <person name="Macchietto M."/>
            <person name="Macias-Munoz A."/>
            <person name="McGill C.J."/>
            <person name="Rodriguez I.M."/>
            <person name="Rodriguez B."/>
            <person name="Murad R."/>
            <person name="Mortazavi A."/>
        </authorList>
    </citation>
    <scope>NUCLEOTIDE SEQUENCE [LARGE SCALE GENOMIC DNA]</scope>
    <source>
        <strain evidence="1 2">ALL</strain>
    </source>
</reference>
<accession>A0A4U5N6G3</accession>
<dbReference type="EMBL" id="AZBU02000005">
    <property type="protein sequence ID" value="TKR77912.1"/>
    <property type="molecule type" value="Genomic_DNA"/>
</dbReference>
<name>A0A4U5N6G3_STECR</name>
<protein>
    <submittedName>
        <fullName evidence="1">Uncharacterized protein</fullName>
    </submittedName>
</protein>
<sequence>MRGWSLGDHPLLGSSAGADRQQLLEHLRWKRRNPSRFPFSSSRTSAASASFLTATPMNNVACPSSN</sequence>
<dbReference type="AlphaFoldDB" id="A0A4U5N6G3"/>
<comment type="caution">
    <text evidence="1">The sequence shown here is derived from an EMBL/GenBank/DDBJ whole genome shotgun (WGS) entry which is preliminary data.</text>
</comment>